<evidence type="ECO:0000313" key="2">
    <source>
        <dbReference type="Proteomes" id="UP001295423"/>
    </source>
</evidence>
<protein>
    <submittedName>
        <fullName evidence="1">Uncharacterized protein</fullName>
    </submittedName>
</protein>
<evidence type="ECO:0000313" key="1">
    <source>
        <dbReference type="EMBL" id="CAJ1923373.1"/>
    </source>
</evidence>
<proteinExistence type="predicted"/>
<reference evidence="1" key="1">
    <citation type="submission" date="2023-08" db="EMBL/GenBank/DDBJ databases">
        <authorList>
            <person name="Audoor S."/>
            <person name="Bilcke G."/>
        </authorList>
    </citation>
    <scope>NUCLEOTIDE SEQUENCE</scope>
</reference>
<sequence>MTGSSNISIKQVKKTVQDVGSVIKGSKKRISWTFFLGKEERTVVLLWSKNSGKRQVTEGGSNDDDYAYEETKKGNFFFHKWDSRGAKLHIIASSHTPAKDKVCDNFIKFELIVNGRPFSKLSHHDGTPLPEKDGPGPYGIFDIVYPQGYDVNFTKEAPFHSKDHLHSVVLRELSSQSMSDVTSNVEESAPFAQEQQQ</sequence>
<accession>A0AAD2FBH0</accession>
<comment type="caution">
    <text evidence="1">The sequence shown here is derived from an EMBL/GenBank/DDBJ whole genome shotgun (WGS) entry which is preliminary data.</text>
</comment>
<gene>
    <name evidence="1" type="ORF">CYCCA115_LOCUS1026</name>
</gene>
<organism evidence="1 2">
    <name type="scientific">Cylindrotheca closterium</name>
    <dbReference type="NCBI Taxonomy" id="2856"/>
    <lineage>
        <taxon>Eukaryota</taxon>
        <taxon>Sar</taxon>
        <taxon>Stramenopiles</taxon>
        <taxon>Ochrophyta</taxon>
        <taxon>Bacillariophyta</taxon>
        <taxon>Bacillariophyceae</taxon>
        <taxon>Bacillariophycidae</taxon>
        <taxon>Bacillariales</taxon>
        <taxon>Bacillariaceae</taxon>
        <taxon>Cylindrotheca</taxon>
    </lineage>
</organism>
<name>A0AAD2FBH0_9STRA</name>
<dbReference type="EMBL" id="CAKOGP040000002">
    <property type="protein sequence ID" value="CAJ1923373.1"/>
    <property type="molecule type" value="Genomic_DNA"/>
</dbReference>
<dbReference type="Proteomes" id="UP001295423">
    <property type="component" value="Unassembled WGS sequence"/>
</dbReference>
<dbReference type="AlphaFoldDB" id="A0AAD2FBH0"/>
<keyword evidence="2" id="KW-1185">Reference proteome</keyword>